<feature type="domain" description="Enoyl reductase (ER)" evidence="5">
    <location>
        <begin position="6"/>
        <end position="312"/>
    </location>
</feature>
<protein>
    <submittedName>
        <fullName evidence="6">GroES-like protein</fullName>
    </submittedName>
</protein>
<accession>A0A317X816</accession>
<dbReference type="Gene3D" id="3.90.180.10">
    <property type="entry name" value="Medium-chain alcohol dehydrogenases, catalytic domain"/>
    <property type="match status" value="1"/>
</dbReference>
<dbReference type="AlphaFoldDB" id="A0A317X816"/>
<keyword evidence="7" id="KW-1185">Reference proteome</keyword>
<evidence type="ECO:0000313" key="6">
    <source>
        <dbReference type="EMBL" id="PWY93687.1"/>
    </source>
</evidence>
<dbReference type="PANTHER" id="PTHR42683">
    <property type="entry name" value="ALDEHYDE REDUCTASE"/>
    <property type="match status" value="1"/>
</dbReference>
<evidence type="ECO:0000256" key="3">
    <source>
        <dbReference type="ARBA" id="ARBA00022833"/>
    </source>
</evidence>
<dbReference type="STRING" id="1450535.A0A317X816"/>
<dbReference type="GO" id="GO:0016616">
    <property type="term" value="F:oxidoreductase activity, acting on the CH-OH group of donors, NAD or NADP as acceptor"/>
    <property type="evidence" value="ECO:0007669"/>
    <property type="project" value="InterPro"/>
</dbReference>
<dbReference type="InterPro" id="IPR047109">
    <property type="entry name" value="CAD-like"/>
</dbReference>
<dbReference type="InterPro" id="IPR013154">
    <property type="entry name" value="ADH-like_N"/>
</dbReference>
<sequence>MTYTYNVFRGSPTGKITPDTITITNEHYRTHPQVLGHEGIGIIRALGPGVQTVKIGDRVGFGFIHSICTRCENCSKDQDQFCPHKKQYGLNDTNNGSSSTHTIWDSNCVFPIPENISSIHAAPLMCAGATVWTVLTRFNMQPGDRVGIMGVGGLGHLAIKLASAMGYRVVVLSGSEAKRHEAMEYGAGEFHVFRSGEREGMGLERPVRHLLLCGSGDVDYSELLPLMDSPSAIYPLTATVEPSRIPTLELCFKGCRIQGSLVASRQSTRALLEFAADKRIVPTVMTFPLTEEGIEEAMGKLREGKVRYRGVLVREM</sequence>
<dbReference type="FunFam" id="3.40.50.720:FF:000022">
    <property type="entry name" value="Cinnamyl alcohol dehydrogenase"/>
    <property type="match status" value="1"/>
</dbReference>
<dbReference type="RefSeq" id="XP_025470448.1">
    <property type="nucleotide sequence ID" value="XM_025614395.1"/>
</dbReference>
<keyword evidence="4" id="KW-0560">Oxidoreductase</keyword>
<dbReference type="InterPro" id="IPR036291">
    <property type="entry name" value="NAD(P)-bd_dom_sf"/>
</dbReference>
<dbReference type="Proteomes" id="UP000246702">
    <property type="component" value="Unassembled WGS sequence"/>
</dbReference>
<dbReference type="Pfam" id="PF08240">
    <property type="entry name" value="ADH_N"/>
    <property type="match status" value="1"/>
</dbReference>
<dbReference type="PROSITE" id="PS00059">
    <property type="entry name" value="ADH_ZINC"/>
    <property type="match status" value="1"/>
</dbReference>
<name>A0A317X816_9EURO</name>
<evidence type="ECO:0000259" key="5">
    <source>
        <dbReference type="SMART" id="SM00829"/>
    </source>
</evidence>
<dbReference type="SMART" id="SM00829">
    <property type="entry name" value="PKS_ER"/>
    <property type="match status" value="1"/>
</dbReference>
<dbReference type="CDD" id="cd05283">
    <property type="entry name" value="CAD1"/>
    <property type="match status" value="1"/>
</dbReference>
<proteinExistence type="predicted"/>
<keyword evidence="3" id="KW-0862">Zinc</keyword>
<keyword evidence="2" id="KW-0479">Metal-binding</keyword>
<reference evidence="6 7" key="1">
    <citation type="submission" date="2016-12" db="EMBL/GenBank/DDBJ databases">
        <title>The genomes of Aspergillus section Nigri reveals drivers in fungal speciation.</title>
        <authorList>
            <consortium name="DOE Joint Genome Institute"/>
            <person name="Vesth T.C."/>
            <person name="Nybo J."/>
            <person name="Theobald S."/>
            <person name="Brandl J."/>
            <person name="Frisvad J.C."/>
            <person name="Nielsen K.F."/>
            <person name="Lyhne E.K."/>
            <person name="Kogle M.E."/>
            <person name="Kuo A."/>
            <person name="Riley R."/>
            <person name="Clum A."/>
            <person name="Nolan M."/>
            <person name="Lipzen A."/>
            <person name="Salamov A."/>
            <person name="Henrissat B."/>
            <person name="Wiebenga A."/>
            <person name="De Vries R.P."/>
            <person name="Grigoriev I.V."/>
            <person name="Mortensen U.H."/>
            <person name="Andersen M.R."/>
            <person name="Baker S.E."/>
        </authorList>
    </citation>
    <scope>NUCLEOTIDE SEQUENCE [LARGE SCALE GENOMIC DNA]</scope>
    <source>
        <strain evidence="6 7">CBS 115572</strain>
    </source>
</reference>
<dbReference type="Gene3D" id="3.40.50.720">
    <property type="entry name" value="NAD(P)-binding Rossmann-like Domain"/>
    <property type="match status" value="1"/>
</dbReference>
<dbReference type="OrthoDB" id="1879366at2759"/>
<dbReference type="SUPFAM" id="SSF51735">
    <property type="entry name" value="NAD(P)-binding Rossmann-fold domains"/>
    <property type="match status" value="1"/>
</dbReference>
<dbReference type="GO" id="GO:0008270">
    <property type="term" value="F:zinc ion binding"/>
    <property type="evidence" value="ECO:0007669"/>
    <property type="project" value="InterPro"/>
</dbReference>
<dbReference type="InterPro" id="IPR011032">
    <property type="entry name" value="GroES-like_sf"/>
</dbReference>
<comment type="cofactor">
    <cofactor evidence="1">
        <name>Zn(2+)</name>
        <dbReference type="ChEBI" id="CHEBI:29105"/>
    </cofactor>
</comment>
<comment type="caution">
    <text evidence="6">The sequence shown here is derived from an EMBL/GenBank/DDBJ whole genome shotgun (WGS) entry which is preliminary data.</text>
</comment>
<dbReference type="InterPro" id="IPR020843">
    <property type="entry name" value="ER"/>
</dbReference>
<dbReference type="InterPro" id="IPR002328">
    <property type="entry name" value="ADH_Zn_CS"/>
</dbReference>
<organism evidence="6 7">
    <name type="scientific">Aspergillus sclerotioniger CBS 115572</name>
    <dbReference type="NCBI Taxonomy" id="1450535"/>
    <lineage>
        <taxon>Eukaryota</taxon>
        <taxon>Fungi</taxon>
        <taxon>Dikarya</taxon>
        <taxon>Ascomycota</taxon>
        <taxon>Pezizomycotina</taxon>
        <taxon>Eurotiomycetes</taxon>
        <taxon>Eurotiomycetidae</taxon>
        <taxon>Eurotiales</taxon>
        <taxon>Aspergillaceae</taxon>
        <taxon>Aspergillus</taxon>
        <taxon>Aspergillus subgen. Circumdati</taxon>
    </lineage>
</organism>
<dbReference type="SUPFAM" id="SSF50129">
    <property type="entry name" value="GroES-like"/>
    <property type="match status" value="1"/>
</dbReference>
<dbReference type="GeneID" id="37116538"/>
<evidence type="ECO:0000256" key="2">
    <source>
        <dbReference type="ARBA" id="ARBA00022723"/>
    </source>
</evidence>
<evidence type="ECO:0000256" key="1">
    <source>
        <dbReference type="ARBA" id="ARBA00001947"/>
    </source>
</evidence>
<gene>
    <name evidence="6" type="ORF">BO94DRAFT_564045</name>
</gene>
<dbReference type="EMBL" id="MSFK01000006">
    <property type="protein sequence ID" value="PWY93687.1"/>
    <property type="molecule type" value="Genomic_DNA"/>
</dbReference>
<evidence type="ECO:0000313" key="7">
    <source>
        <dbReference type="Proteomes" id="UP000246702"/>
    </source>
</evidence>
<evidence type="ECO:0000256" key="4">
    <source>
        <dbReference type="ARBA" id="ARBA00023002"/>
    </source>
</evidence>